<protein>
    <submittedName>
        <fullName evidence="1">Uncharacterized protein</fullName>
    </submittedName>
</protein>
<proteinExistence type="predicted"/>
<organism evidence="1 2">
    <name type="scientific">Periconia digitata</name>
    <dbReference type="NCBI Taxonomy" id="1303443"/>
    <lineage>
        <taxon>Eukaryota</taxon>
        <taxon>Fungi</taxon>
        <taxon>Dikarya</taxon>
        <taxon>Ascomycota</taxon>
        <taxon>Pezizomycotina</taxon>
        <taxon>Dothideomycetes</taxon>
        <taxon>Pleosporomycetidae</taxon>
        <taxon>Pleosporales</taxon>
        <taxon>Massarineae</taxon>
        <taxon>Periconiaceae</taxon>
        <taxon>Periconia</taxon>
    </lineage>
</organism>
<gene>
    <name evidence="1" type="ORF">PDIGIT_LOCUS5048</name>
</gene>
<dbReference type="AlphaFoldDB" id="A0A9W4XKM4"/>
<accession>A0A9W4XKM4</accession>
<keyword evidence="2" id="KW-1185">Reference proteome</keyword>
<comment type="caution">
    <text evidence="1">The sequence shown here is derived from an EMBL/GenBank/DDBJ whole genome shotgun (WGS) entry which is preliminary data.</text>
</comment>
<evidence type="ECO:0000313" key="2">
    <source>
        <dbReference type="Proteomes" id="UP001152607"/>
    </source>
</evidence>
<dbReference type="EMBL" id="CAOQHR010000003">
    <property type="protein sequence ID" value="CAI6332019.1"/>
    <property type="molecule type" value="Genomic_DNA"/>
</dbReference>
<dbReference type="Proteomes" id="UP001152607">
    <property type="component" value="Unassembled WGS sequence"/>
</dbReference>
<name>A0A9W4XKM4_9PLEO</name>
<evidence type="ECO:0000313" key="1">
    <source>
        <dbReference type="EMBL" id="CAI6332019.1"/>
    </source>
</evidence>
<sequence length="85" mass="9712">MLASQRQLNIHRYHYRAIINLSRTMAVKNSAVFSPEIPAPLTRQDYMVTLFHGLLCTAVVQYIQTWLPGKVQPGYSFDAAPRTTF</sequence>
<reference evidence="1" key="1">
    <citation type="submission" date="2023-01" db="EMBL/GenBank/DDBJ databases">
        <authorList>
            <person name="Van Ghelder C."/>
            <person name="Rancurel C."/>
        </authorList>
    </citation>
    <scope>NUCLEOTIDE SEQUENCE</scope>
    <source>
        <strain evidence="1">CNCM I-4278</strain>
    </source>
</reference>